<proteinExistence type="predicted"/>
<accession>A0A1N7ISE3</accession>
<dbReference type="AlphaFoldDB" id="A0A1N7ISE3"/>
<name>A0A1N7ISE3_9PROT</name>
<sequence>MGITPQQTTNHTAATRLQMLARQLGASPYSNDREKIEYIYEIGFIAVQSQKIGINLLSPRSMFMSNWIANDLLIKNFLRDYHKSGKSGYMNVLDYAKSLGQGVTFLRRLSVRALVQSIAACYAGHFSMFVSRQKVIVSDPGGQNERRTLDPASIERVVAGFNPENLLGSFTKSTHLKAKGTLPGKWWDDALMFSDPTRRVISVRISEGQYQIAHQKVMELRSNIITEINQKPMYAWYGMDNIKIFNCVTNSVCMMERIINSEIFAKCDHGSLSELKIIIDNMKSYMESVIINNKGTLTHFYWAMQEGIFLLDWKKNDPKEYNSPIALNSDKKLVYPIKPKL</sequence>
<protein>
    <submittedName>
        <fullName evidence="1">Uncharacterized protein</fullName>
    </submittedName>
</protein>
<gene>
    <name evidence="1" type="ORF">SAMN05421779_101560</name>
</gene>
<evidence type="ECO:0000313" key="2">
    <source>
        <dbReference type="Proteomes" id="UP000185678"/>
    </source>
</evidence>
<evidence type="ECO:0000313" key="1">
    <source>
        <dbReference type="EMBL" id="SIS40015.1"/>
    </source>
</evidence>
<dbReference type="EMBL" id="FTOA01000001">
    <property type="protein sequence ID" value="SIS40015.1"/>
    <property type="molecule type" value="Genomic_DNA"/>
</dbReference>
<organism evidence="1 2">
    <name type="scientific">Insolitispirillum peregrinum</name>
    <dbReference type="NCBI Taxonomy" id="80876"/>
    <lineage>
        <taxon>Bacteria</taxon>
        <taxon>Pseudomonadati</taxon>
        <taxon>Pseudomonadota</taxon>
        <taxon>Alphaproteobacteria</taxon>
        <taxon>Rhodospirillales</taxon>
        <taxon>Novispirillaceae</taxon>
        <taxon>Insolitispirillum</taxon>
    </lineage>
</organism>
<keyword evidence="2" id="KW-1185">Reference proteome</keyword>
<dbReference type="OrthoDB" id="10012848at2"/>
<dbReference type="Proteomes" id="UP000185678">
    <property type="component" value="Unassembled WGS sequence"/>
</dbReference>
<reference evidence="1 2" key="1">
    <citation type="submission" date="2017-01" db="EMBL/GenBank/DDBJ databases">
        <authorList>
            <person name="Mah S.A."/>
            <person name="Swanson W.J."/>
            <person name="Moy G.W."/>
            <person name="Vacquier V.D."/>
        </authorList>
    </citation>
    <scope>NUCLEOTIDE SEQUENCE [LARGE SCALE GENOMIC DNA]</scope>
    <source>
        <strain evidence="1 2">DSM 11589</strain>
    </source>
</reference>
<dbReference type="RefSeq" id="WP_076398636.1">
    <property type="nucleotide sequence ID" value="NZ_FTOA01000001.1"/>
</dbReference>